<dbReference type="InterPro" id="IPR009351">
    <property type="entry name" value="AlkZ-like"/>
</dbReference>
<dbReference type="Proteomes" id="UP000471120">
    <property type="component" value="Unassembled WGS sequence"/>
</dbReference>
<organism evidence="1 2">
    <name type="scientific">Rhodococcus rhodnii</name>
    <dbReference type="NCBI Taxonomy" id="38312"/>
    <lineage>
        <taxon>Bacteria</taxon>
        <taxon>Bacillati</taxon>
        <taxon>Actinomycetota</taxon>
        <taxon>Actinomycetes</taxon>
        <taxon>Mycobacteriales</taxon>
        <taxon>Nocardiaceae</taxon>
        <taxon>Rhodococcus</taxon>
    </lineage>
</organism>
<dbReference type="EMBL" id="QRCM01000001">
    <property type="protein sequence ID" value="TXG90885.1"/>
    <property type="molecule type" value="Genomic_DNA"/>
</dbReference>
<comment type="caution">
    <text evidence="1">The sequence shown here is derived from an EMBL/GenBank/DDBJ whole genome shotgun (WGS) entry which is preliminary data.</text>
</comment>
<reference evidence="1 2" key="1">
    <citation type="submission" date="2018-07" db="EMBL/GenBank/DDBJ databases">
        <title>Genome sequence of Rhodococcus rhodnii ATCC 35071 from Rhodnius prolixus.</title>
        <authorList>
            <person name="Patel V."/>
            <person name="Vogel K.J."/>
        </authorList>
    </citation>
    <scope>NUCLEOTIDE SEQUENCE [LARGE SCALE GENOMIC DNA]</scope>
    <source>
        <strain evidence="1 2">ATCC 35071</strain>
    </source>
</reference>
<evidence type="ECO:0000313" key="2">
    <source>
        <dbReference type="Proteomes" id="UP000471120"/>
    </source>
</evidence>
<name>A0A6P2CEA7_9NOCA</name>
<evidence type="ECO:0000313" key="1">
    <source>
        <dbReference type="EMBL" id="TXG90885.1"/>
    </source>
</evidence>
<dbReference type="Pfam" id="PF06224">
    <property type="entry name" value="AlkZ-like"/>
    <property type="match status" value="1"/>
</dbReference>
<dbReference type="RefSeq" id="WP_010837607.1">
    <property type="nucleotide sequence ID" value="NZ_QRCM01000001.1"/>
</dbReference>
<accession>A0A6P2CEA7</accession>
<gene>
    <name evidence="1" type="ORF">DW322_12440</name>
</gene>
<sequence>MSAIGAAAARRIAVAAQGLDGRSFGGVRTDASPKAVTRRTLASVVDRISVVQIDSVSAFVRAHYMPLFSRVGHYDRSLLDSAAWSHDSRRPRMLVEYWAHEAAFVRIEDWPLFAWRREEYRFGRWRGRREDAAQRAALMRDVLDVVTETGAASAAEIEAALGIAARENVGPWWDPSETKVACEALFASGALAVDRRVGFVRHYDLAERVVPAEVLARRVDEPDAIRALVERSARALGIATEPDLRDYFRLPAAVSRRAVAELVDAGVLAPVEVEGWDRPAYLHHDAKRPRIASGTALLSPFDPLVFFRPRAERIFGFRYRLEIYTPEAARVHGYYVCPFLMDGELVARVDLSSDRRSGVLHVKSAFAEPGRDPVAVAHALAERLGATARWLGLDAVRVAERGDLAADLAKAVAA</sequence>
<dbReference type="AlphaFoldDB" id="A0A6P2CEA7"/>
<protein>
    <submittedName>
        <fullName evidence="1">Winged helix-turn-helix domain-containing protein</fullName>
    </submittedName>
</protein>
<dbReference type="PANTHER" id="PTHR30528:SF0">
    <property type="entry name" value="CYTOPLASMIC PROTEIN"/>
    <property type="match status" value="1"/>
</dbReference>
<dbReference type="PANTHER" id="PTHR30528">
    <property type="entry name" value="CYTOPLASMIC PROTEIN"/>
    <property type="match status" value="1"/>
</dbReference>
<proteinExistence type="predicted"/>